<name>A0ABS6FL98_9BACL</name>
<keyword evidence="1" id="KW-0732">Signal</keyword>
<sequence length="1502" mass="158797">MKRSLPKFMCVFLAIVLILIEFPAFTLAASSSQAVQVTKTVSPSAILEGGEAEVQLQVTGSGDSSFVKPNDVILIIDRSGSMLPGNNNGEDKMANAKAAAKGFIDLVDFTKHRVGIVDFASDAKYTDLSSNPNQLKSYVDGIQANGGTGTRDAIIKARELLGNHRPDAQPVIILMTDGEATLPDPVATARQAALEQANVAKSENIVFYTIALLKTNENPDTSAPNQLMREMATTAHHHHFVLGSTGLAEIYEAIVDEIGVASAYDVTVTDRISSEFEIVPDSYLDNIPRPTVEGNTLTFKFNELKEQTLTLTYKIRHKVGGATGNLSVGAENINVTYKNYAGAPHQFTVPNPTINVSYPAPEIISVVKDRGLIDGGESVVVTGKNFLPNPAVSFGANAAREIQYIDSTKLIMVAPKGVQGDVAIKVTNTDGQFATATYKYIANPIITSVSPDIGPLAGGTRVVITGEYFLEGAEVTFGNQAATIISTTSKQIIVNTPPSATVQTVDVSILNPDGTNATAVQAYSYVPAPVVSSVFPDQGLTLGNENITIQGRHFINGAKVYFNNTLLSTEFISDTELSVVTPSWGKAEAVNVRVVNPDGQESSLDSGYQYVYPAPLITGISPSQGLVTGNDSVTVTGKFFQNGAKLFFDGVGLQNVVFYSSTQLKAKTPGWGTADIVDVKVINPDGQEDVLVDSFTYQLPDELKITGITPTEGPLDGGTTVSITGSNLRLVKDLYLDSAKITIKSNNGSVLTFVTPKAATPGKVDVKVVDSYGRESLMTEAFEYLSPPPPPVPTITSITPNEGAMQGGYVVVIKGTNFESTSKAFVNDILASTLFYDRTELRVTIPASEVSGPVDVKVLNVSGQEAIAARAFTYLAPPPKEPPVISSVTPNEGELKGGYNVKLLGSNFETNAKLYFNGALIGFTFYSKNEVRFSVPASETPGSVDIKIVNSDGQEATVTDGFTYLAPPAKPAPEISSVTPNEGLLQGGYTIKVLGKNIESSAKLYFDDLLVSFTFYSNSEIRVKVPVSQTPGAVDVKIVNSDGQEAILADAFTYLAPPPPPAPTITSVTPNEGYLEGGYSIAVKGTNYSNSSVIHMDDQPIQTVFYSSRELRAKVPASPVAKIVDIKVVNADDQFAIAAGAFSYIAPPPPPAPTITSLSPDSGVIAGGYSSFVNGTNFSSATKVYFNDVLLSSVYFTTQQIRVTVPANATTGPVTVKVVNSDGQEAELPNGFTYLLPPPPSITEISPNNGELDGGYNIVLKGTGFNASSVVYIDNVAAPTTFYTGSELRAKVPKGTQPGPVDVQVVNGDGQNATIAGGFTYNSPPPPPAPVITSITPNSGAMAGGYYIKIVGSNFNASTKVWINNTEVQTVYYSSKEVRGRVPVTTISGPVNVKVVNNDGQVAEVVGGFSYDAPPPKPAPTINSITPNTGPLSGGSLISIKGANFASTTKVYINGISVQTIYYSTGEVRARVPASTVSGSVDIRVENSDGQYVEVTGGYTYQ</sequence>
<dbReference type="SMART" id="SM00429">
    <property type="entry name" value="IPT"/>
    <property type="match status" value="13"/>
</dbReference>
<dbReference type="RefSeq" id="WP_216477340.1">
    <property type="nucleotide sequence ID" value="NZ_JAHLQJ010000002.1"/>
</dbReference>
<dbReference type="PANTHER" id="PTHR22625:SF70">
    <property type="entry name" value="PLEXIN A, ISOFORM A"/>
    <property type="match status" value="1"/>
</dbReference>
<dbReference type="CDD" id="cd00603">
    <property type="entry name" value="IPT_PCSR"/>
    <property type="match status" value="1"/>
</dbReference>
<dbReference type="CDD" id="cd00198">
    <property type="entry name" value="vWFA"/>
    <property type="match status" value="1"/>
</dbReference>
<dbReference type="Proteomes" id="UP000743001">
    <property type="component" value="Unassembled WGS sequence"/>
</dbReference>
<gene>
    <name evidence="3" type="ORF">KQJ23_03840</name>
</gene>
<dbReference type="EMBL" id="JAHLQJ010000002">
    <property type="protein sequence ID" value="MBU5670958.1"/>
    <property type="molecule type" value="Genomic_DNA"/>
</dbReference>
<keyword evidence="4" id="KW-1185">Reference proteome</keyword>
<dbReference type="InterPro" id="IPR002035">
    <property type="entry name" value="VWF_A"/>
</dbReference>
<evidence type="ECO:0000313" key="4">
    <source>
        <dbReference type="Proteomes" id="UP000743001"/>
    </source>
</evidence>
<evidence type="ECO:0000256" key="1">
    <source>
        <dbReference type="SAM" id="SignalP"/>
    </source>
</evidence>
<organism evidence="3 4">
    <name type="scientific">Paenibacillus brevis</name>
    <dbReference type="NCBI Taxonomy" id="2841508"/>
    <lineage>
        <taxon>Bacteria</taxon>
        <taxon>Bacillati</taxon>
        <taxon>Bacillota</taxon>
        <taxon>Bacilli</taxon>
        <taxon>Bacillales</taxon>
        <taxon>Paenibacillaceae</taxon>
        <taxon>Paenibacillus</taxon>
    </lineage>
</organism>
<evidence type="ECO:0000313" key="3">
    <source>
        <dbReference type="EMBL" id="MBU5670958.1"/>
    </source>
</evidence>
<evidence type="ECO:0000259" key="2">
    <source>
        <dbReference type="PROSITE" id="PS50234"/>
    </source>
</evidence>
<accession>A0ABS6FL98</accession>
<dbReference type="Pfam" id="PF01833">
    <property type="entry name" value="TIG"/>
    <property type="match status" value="13"/>
</dbReference>
<dbReference type="CDD" id="cd00102">
    <property type="entry name" value="IPT"/>
    <property type="match status" value="9"/>
</dbReference>
<dbReference type="Pfam" id="PF00092">
    <property type="entry name" value="VWA"/>
    <property type="match status" value="1"/>
</dbReference>
<reference evidence="3 4" key="1">
    <citation type="submission" date="2021-06" db="EMBL/GenBank/DDBJ databases">
        <authorList>
            <person name="Sun Q."/>
            <person name="Li D."/>
        </authorList>
    </citation>
    <scope>NUCLEOTIDE SEQUENCE [LARGE SCALE GENOMIC DNA]</scope>
    <source>
        <strain evidence="3 4">MSJ-6</strain>
    </source>
</reference>
<comment type="caution">
    <text evidence="3">The sequence shown here is derived from an EMBL/GenBank/DDBJ whole genome shotgun (WGS) entry which is preliminary data.</text>
</comment>
<dbReference type="PROSITE" id="PS50234">
    <property type="entry name" value="VWFA"/>
    <property type="match status" value="1"/>
</dbReference>
<proteinExistence type="predicted"/>
<feature type="signal peptide" evidence="1">
    <location>
        <begin position="1"/>
        <end position="28"/>
    </location>
</feature>
<feature type="chain" id="PRO_5047448486" evidence="1">
    <location>
        <begin position="29"/>
        <end position="1502"/>
    </location>
</feature>
<dbReference type="InterPro" id="IPR031148">
    <property type="entry name" value="Plexin"/>
</dbReference>
<dbReference type="PANTHER" id="PTHR22625">
    <property type="entry name" value="PLEXIN"/>
    <property type="match status" value="1"/>
</dbReference>
<dbReference type="SMART" id="SM00327">
    <property type="entry name" value="VWA"/>
    <property type="match status" value="1"/>
</dbReference>
<feature type="domain" description="VWFA" evidence="2">
    <location>
        <begin position="71"/>
        <end position="258"/>
    </location>
</feature>
<protein>
    <submittedName>
        <fullName evidence="3">IPT/TIG domain-containing protein</fullName>
    </submittedName>
</protein>
<dbReference type="InterPro" id="IPR002909">
    <property type="entry name" value="IPT_dom"/>
</dbReference>